<evidence type="ECO:0000256" key="1">
    <source>
        <dbReference type="ARBA" id="ARBA00004651"/>
    </source>
</evidence>
<protein>
    <submittedName>
        <fullName evidence="10">DUF421 domain-containing protein</fullName>
    </submittedName>
</protein>
<feature type="transmembrane region" description="Helical" evidence="7">
    <location>
        <begin position="59"/>
        <end position="79"/>
    </location>
</feature>
<feature type="domain" description="YetF C-terminal" evidence="8">
    <location>
        <begin position="83"/>
        <end position="198"/>
    </location>
</feature>
<dbReference type="InterPro" id="IPR007353">
    <property type="entry name" value="DUF421"/>
</dbReference>
<accession>A0ABT1SQ89</accession>
<dbReference type="EMBL" id="JANGEW010000001">
    <property type="protein sequence ID" value="MCQ5341480.1"/>
    <property type="molecule type" value="Genomic_DNA"/>
</dbReference>
<name>A0ABT1SQ89_9FIRM</name>
<reference evidence="10 11" key="1">
    <citation type="submission" date="2022-06" db="EMBL/GenBank/DDBJ databases">
        <title>Isolation of gut microbiota from human fecal samples.</title>
        <authorList>
            <person name="Pamer E.G."/>
            <person name="Barat B."/>
            <person name="Waligurski E."/>
            <person name="Medina S."/>
            <person name="Paddock L."/>
            <person name="Mostad J."/>
        </authorList>
    </citation>
    <scope>NUCLEOTIDE SEQUENCE [LARGE SCALE GENOMIC DNA]</scope>
    <source>
        <strain evidence="10 11">DFI.1.1</strain>
    </source>
</reference>
<dbReference type="Pfam" id="PF20730">
    <property type="entry name" value="YetF_N"/>
    <property type="match status" value="1"/>
</dbReference>
<dbReference type="InterPro" id="IPR023090">
    <property type="entry name" value="UPF0702_alpha/beta_dom_sf"/>
</dbReference>
<keyword evidence="4 7" id="KW-0812">Transmembrane</keyword>
<feature type="domain" description="YetF-like N-terminal transmembrane" evidence="9">
    <location>
        <begin position="4"/>
        <end position="79"/>
    </location>
</feature>
<evidence type="ECO:0000313" key="10">
    <source>
        <dbReference type="EMBL" id="MCQ5341480.1"/>
    </source>
</evidence>
<evidence type="ECO:0000256" key="2">
    <source>
        <dbReference type="ARBA" id="ARBA00006448"/>
    </source>
</evidence>
<dbReference type="Proteomes" id="UP001206692">
    <property type="component" value="Unassembled WGS sequence"/>
</dbReference>
<keyword evidence="11" id="KW-1185">Reference proteome</keyword>
<proteinExistence type="inferred from homology"/>
<evidence type="ECO:0000313" key="11">
    <source>
        <dbReference type="Proteomes" id="UP001206692"/>
    </source>
</evidence>
<evidence type="ECO:0000256" key="3">
    <source>
        <dbReference type="ARBA" id="ARBA00022475"/>
    </source>
</evidence>
<dbReference type="PANTHER" id="PTHR34582:SF6">
    <property type="entry name" value="UPF0702 TRANSMEMBRANE PROTEIN YCAP"/>
    <property type="match status" value="1"/>
</dbReference>
<evidence type="ECO:0000256" key="5">
    <source>
        <dbReference type="ARBA" id="ARBA00022989"/>
    </source>
</evidence>
<evidence type="ECO:0000256" key="4">
    <source>
        <dbReference type="ARBA" id="ARBA00022692"/>
    </source>
</evidence>
<evidence type="ECO:0000259" key="9">
    <source>
        <dbReference type="Pfam" id="PF20730"/>
    </source>
</evidence>
<sequence length="214" mass="24292">MFPYSMIFAKLGLGLLALILQINLLGKRNLAPTSALDQIQNYVLGGIIGGVIYNDTISIFQFLMIMVVWTILVMTLKYLKSVSRHIRILVDGKPVILIEQGELQTETCLRSGIQAFELQMKLRAMGVQRIQDVKRAVLEQNGQLTVVQMGEDNIRFPIIADGQINTDVLLLIEKDSDWLMHELTRQGYEPRDIFLAEYLDGEVILYPYPPNSHD</sequence>
<comment type="similarity">
    <text evidence="2">Belongs to the UPF0702 family.</text>
</comment>
<dbReference type="PANTHER" id="PTHR34582">
    <property type="entry name" value="UPF0702 TRANSMEMBRANE PROTEIN YCAP"/>
    <property type="match status" value="1"/>
</dbReference>
<gene>
    <name evidence="10" type="ORF">NE675_00315</name>
</gene>
<keyword evidence="3" id="KW-1003">Cell membrane</keyword>
<dbReference type="RefSeq" id="WP_062412908.1">
    <property type="nucleotide sequence ID" value="NZ_JAJCIO010000001.1"/>
</dbReference>
<dbReference type="Pfam" id="PF04239">
    <property type="entry name" value="DUF421"/>
    <property type="match status" value="1"/>
</dbReference>
<keyword evidence="6 7" id="KW-0472">Membrane</keyword>
<comment type="subcellular location">
    <subcellularLocation>
        <location evidence="1">Cell membrane</location>
        <topology evidence="1">Multi-pass membrane protein</topology>
    </subcellularLocation>
</comment>
<evidence type="ECO:0000256" key="7">
    <source>
        <dbReference type="SAM" id="Phobius"/>
    </source>
</evidence>
<organism evidence="10 11">
    <name type="scientific">Megasphaera massiliensis</name>
    <dbReference type="NCBI Taxonomy" id="1232428"/>
    <lineage>
        <taxon>Bacteria</taxon>
        <taxon>Bacillati</taxon>
        <taxon>Bacillota</taxon>
        <taxon>Negativicutes</taxon>
        <taxon>Veillonellales</taxon>
        <taxon>Veillonellaceae</taxon>
        <taxon>Megasphaera</taxon>
    </lineage>
</organism>
<evidence type="ECO:0000259" key="8">
    <source>
        <dbReference type="Pfam" id="PF04239"/>
    </source>
</evidence>
<comment type="caution">
    <text evidence="10">The sequence shown here is derived from an EMBL/GenBank/DDBJ whole genome shotgun (WGS) entry which is preliminary data.</text>
</comment>
<keyword evidence="5 7" id="KW-1133">Transmembrane helix</keyword>
<evidence type="ECO:0000256" key="6">
    <source>
        <dbReference type="ARBA" id="ARBA00023136"/>
    </source>
</evidence>
<dbReference type="Gene3D" id="3.30.240.20">
    <property type="entry name" value="bsu07140 like domains"/>
    <property type="match status" value="2"/>
</dbReference>
<dbReference type="InterPro" id="IPR048454">
    <property type="entry name" value="YetF_N"/>
</dbReference>